<keyword evidence="8" id="KW-1185">Reference proteome</keyword>
<evidence type="ECO:0000256" key="3">
    <source>
        <dbReference type="ARBA" id="ARBA00022741"/>
    </source>
</evidence>
<dbReference type="InterPro" id="IPR027417">
    <property type="entry name" value="P-loop_NTPase"/>
</dbReference>
<evidence type="ECO:0000256" key="1">
    <source>
        <dbReference type="ARBA" id="ARBA00005417"/>
    </source>
</evidence>
<keyword evidence="4 7" id="KW-0067">ATP-binding</keyword>
<dbReference type="GO" id="GO:0005524">
    <property type="term" value="F:ATP binding"/>
    <property type="evidence" value="ECO:0007669"/>
    <property type="project" value="UniProtKB-KW"/>
</dbReference>
<evidence type="ECO:0000313" key="7">
    <source>
        <dbReference type="EMBL" id="MBB5084809.1"/>
    </source>
</evidence>
<dbReference type="SUPFAM" id="SSF52540">
    <property type="entry name" value="P-loop containing nucleoside triphosphate hydrolases"/>
    <property type="match status" value="1"/>
</dbReference>
<dbReference type="InterPro" id="IPR003439">
    <property type="entry name" value="ABC_transporter-like_ATP-bd"/>
</dbReference>
<dbReference type="SMART" id="SM00382">
    <property type="entry name" value="AAA"/>
    <property type="match status" value="1"/>
</dbReference>
<sequence>MISMTGVYAGYGGGDVLQGLDLELAHRSVTCIVGPNGAGKSTVLRTISGQLAPRLGQIRFGGHDIAGRHPARLIKAGIVQVPQKNGLFPAMTVEENVLLGGYLRRREKAYLRGRYAQLAERFPLIAERAGDPAGNLSGGQRRTVEFARALMLEPALVLLDEPSLGLDPRSLGLVGDTVNTMRESGITVLIVEQNVRFGLGIADRGVVMESGRVLMADSAKTILDDPEMGALFLGGAP</sequence>
<dbReference type="GO" id="GO:0015807">
    <property type="term" value="P:L-amino acid transport"/>
    <property type="evidence" value="ECO:0007669"/>
    <property type="project" value="TreeGrafter"/>
</dbReference>
<keyword evidence="2" id="KW-0813">Transport</keyword>
<evidence type="ECO:0000259" key="6">
    <source>
        <dbReference type="PROSITE" id="PS50893"/>
    </source>
</evidence>
<dbReference type="PANTHER" id="PTHR43820">
    <property type="entry name" value="HIGH-AFFINITY BRANCHED-CHAIN AMINO ACID TRANSPORT ATP-BINDING PROTEIN LIVF"/>
    <property type="match status" value="1"/>
</dbReference>
<organism evidence="7 8">
    <name type="scientific">Nonomuraea endophytica</name>
    <dbReference type="NCBI Taxonomy" id="714136"/>
    <lineage>
        <taxon>Bacteria</taxon>
        <taxon>Bacillati</taxon>
        <taxon>Actinomycetota</taxon>
        <taxon>Actinomycetes</taxon>
        <taxon>Streptosporangiales</taxon>
        <taxon>Streptosporangiaceae</taxon>
        <taxon>Nonomuraea</taxon>
    </lineage>
</organism>
<dbReference type="InterPro" id="IPR003593">
    <property type="entry name" value="AAA+_ATPase"/>
</dbReference>
<evidence type="ECO:0000256" key="4">
    <source>
        <dbReference type="ARBA" id="ARBA00022840"/>
    </source>
</evidence>
<dbReference type="AlphaFoldDB" id="A0A7W8AEQ8"/>
<protein>
    <submittedName>
        <fullName evidence="7">Branched-chain amino acid transport system ATP-binding protein</fullName>
    </submittedName>
</protein>
<dbReference type="EMBL" id="JACHIN010000026">
    <property type="protein sequence ID" value="MBB5084809.1"/>
    <property type="molecule type" value="Genomic_DNA"/>
</dbReference>
<evidence type="ECO:0000313" key="8">
    <source>
        <dbReference type="Proteomes" id="UP000568380"/>
    </source>
</evidence>
<dbReference type="Gene3D" id="3.40.50.300">
    <property type="entry name" value="P-loop containing nucleotide triphosphate hydrolases"/>
    <property type="match status" value="1"/>
</dbReference>
<dbReference type="GO" id="GO:0015658">
    <property type="term" value="F:branched-chain amino acid transmembrane transporter activity"/>
    <property type="evidence" value="ECO:0007669"/>
    <property type="project" value="TreeGrafter"/>
</dbReference>
<comment type="caution">
    <text evidence="7">The sequence shown here is derived from an EMBL/GenBank/DDBJ whole genome shotgun (WGS) entry which is preliminary data.</text>
</comment>
<keyword evidence="3" id="KW-0547">Nucleotide-binding</keyword>
<dbReference type="CDD" id="cd03224">
    <property type="entry name" value="ABC_TM1139_LivF_branched"/>
    <property type="match status" value="1"/>
</dbReference>
<feature type="domain" description="ABC transporter" evidence="6">
    <location>
        <begin position="2"/>
        <end position="235"/>
    </location>
</feature>
<gene>
    <name evidence="7" type="ORF">HNR40_010320</name>
</gene>
<name>A0A7W8AEQ8_9ACTN</name>
<comment type="similarity">
    <text evidence="1">Belongs to the ABC transporter superfamily.</text>
</comment>
<dbReference type="InterPro" id="IPR052156">
    <property type="entry name" value="BCAA_Transport_ATP-bd_LivF"/>
</dbReference>
<dbReference type="PROSITE" id="PS50893">
    <property type="entry name" value="ABC_TRANSPORTER_2"/>
    <property type="match status" value="1"/>
</dbReference>
<dbReference type="GO" id="GO:0016887">
    <property type="term" value="F:ATP hydrolysis activity"/>
    <property type="evidence" value="ECO:0007669"/>
    <property type="project" value="InterPro"/>
</dbReference>
<reference evidence="7 8" key="1">
    <citation type="submission" date="2020-08" db="EMBL/GenBank/DDBJ databases">
        <title>Genomic Encyclopedia of Type Strains, Phase IV (KMG-IV): sequencing the most valuable type-strain genomes for metagenomic binning, comparative biology and taxonomic classification.</title>
        <authorList>
            <person name="Goeker M."/>
        </authorList>
    </citation>
    <scope>NUCLEOTIDE SEQUENCE [LARGE SCALE GENOMIC DNA]</scope>
    <source>
        <strain evidence="7 8">DSM 45385</strain>
    </source>
</reference>
<evidence type="ECO:0000256" key="5">
    <source>
        <dbReference type="ARBA" id="ARBA00022970"/>
    </source>
</evidence>
<dbReference type="PANTHER" id="PTHR43820:SF6">
    <property type="entry name" value="ABC TRANSPORTER ATP-BINDING PROTEIN"/>
    <property type="match status" value="1"/>
</dbReference>
<accession>A0A7W8AEQ8</accession>
<keyword evidence="5" id="KW-0029">Amino-acid transport</keyword>
<dbReference type="Pfam" id="PF00005">
    <property type="entry name" value="ABC_tran"/>
    <property type="match status" value="1"/>
</dbReference>
<evidence type="ECO:0000256" key="2">
    <source>
        <dbReference type="ARBA" id="ARBA00022448"/>
    </source>
</evidence>
<dbReference type="RefSeq" id="WP_184975422.1">
    <property type="nucleotide sequence ID" value="NZ_JACHIN010000026.1"/>
</dbReference>
<dbReference type="Proteomes" id="UP000568380">
    <property type="component" value="Unassembled WGS sequence"/>
</dbReference>
<proteinExistence type="inferred from homology"/>